<keyword evidence="3" id="KW-1185">Reference proteome</keyword>
<dbReference type="SUPFAM" id="SSF56349">
    <property type="entry name" value="DNA breaking-rejoining enzymes"/>
    <property type="match status" value="1"/>
</dbReference>
<dbReference type="AlphaFoldDB" id="A0A927H0E7"/>
<dbReference type="GO" id="GO:0003677">
    <property type="term" value="F:DNA binding"/>
    <property type="evidence" value="ECO:0007669"/>
    <property type="project" value="InterPro"/>
</dbReference>
<gene>
    <name evidence="2" type="ORF">IDH45_10435</name>
</gene>
<dbReference type="Proteomes" id="UP000639396">
    <property type="component" value="Unassembled WGS sequence"/>
</dbReference>
<sequence>MLYEADKRILGFSPHTNVEDINWGNCSVIMNGKGSKQIEVYFTTECKVWLKRYLEEREDSCKALFVKETHPVRPFIHIDAHLYKK</sequence>
<evidence type="ECO:0000256" key="1">
    <source>
        <dbReference type="ARBA" id="ARBA00023172"/>
    </source>
</evidence>
<dbReference type="InterPro" id="IPR011010">
    <property type="entry name" value="DNA_brk_join_enz"/>
</dbReference>
<proteinExistence type="predicted"/>
<dbReference type="Gene3D" id="1.10.443.10">
    <property type="entry name" value="Intergrase catalytic core"/>
    <property type="match status" value="1"/>
</dbReference>
<dbReference type="GO" id="GO:0015074">
    <property type="term" value="P:DNA integration"/>
    <property type="evidence" value="ECO:0007669"/>
    <property type="project" value="InterPro"/>
</dbReference>
<reference evidence="2" key="1">
    <citation type="submission" date="2020-09" db="EMBL/GenBank/DDBJ databases">
        <title>A novel bacterium of genus Paenibacillus, isolated from South China Sea.</title>
        <authorList>
            <person name="Huang H."/>
            <person name="Mo K."/>
            <person name="Hu Y."/>
        </authorList>
    </citation>
    <scope>NUCLEOTIDE SEQUENCE</scope>
    <source>
        <strain evidence="2">IB182363</strain>
    </source>
</reference>
<dbReference type="InterPro" id="IPR013762">
    <property type="entry name" value="Integrase-like_cat_sf"/>
</dbReference>
<name>A0A927H0E7_9BACL</name>
<dbReference type="GO" id="GO:0006310">
    <property type="term" value="P:DNA recombination"/>
    <property type="evidence" value="ECO:0007669"/>
    <property type="project" value="UniProtKB-KW"/>
</dbReference>
<protein>
    <submittedName>
        <fullName evidence="2">Uncharacterized protein</fullName>
    </submittedName>
</protein>
<accession>A0A927H0E7</accession>
<evidence type="ECO:0000313" key="3">
    <source>
        <dbReference type="Proteomes" id="UP000639396"/>
    </source>
</evidence>
<comment type="caution">
    <text evidence="2">The sequence shown here is derived from an EMBL/GenBank/DDBJ whole genome shotgun (WGS) entry which is preliminary data.</text>
</comment>
<organism evidence="2 3">
    <name type="scientific">Paenibacillus oceani</name>
    <dbReference type="NCBI Taxonomy" id="2772510"/>
    <lineage>
        <taxon>Bacteria</taxon>
        <taxon>Bacillati</taxon>
        <taxon>Bacillota</taxon>
        <taxon>Bacilli</taxon>
        <taxon>Bacillales</taxon>
        <taxon>Paenibacillaceae</taxon>
        <taxon>Paenibacillus</taxon>
    </lineage>
</organism>
<dbReference type="EMBL" id="JACXJA010000010">
    <property type="protein sequence ID" value="MBD2862399.1"/>
    <property type="molecule type" value="Genomic_DNA"/>
</dbReference>
<evidence type="ECO:0000313" key="2">
    <source>
        <dbReference type="EMBL" id="MBD2862399.1"/>
    </source>
</evidence>
<keyword evidence="1" id="KW-0233">DNA recombination</keyword>